<feature type="non-terminal residue" evidence="1">
    <location>
        <position position="517"/>
    </location>
</feature>
<comment type="caution">
    <text evidence="1">The sequence shown here is derived from an EMBL/GenBank/DDBJ whole genome shotgun (WGS) entry which is preliminary data.</text>
</comment>
<proteinExistence type="predicted"/>
<evidence type="ECO:0000313" key="2">
    <source>
        <dbReference type="Proteomes" id="UP001139981"/>
    </source>
</evidence>
<reference evidence="1" key="1">
    <citation type="submission" date="2022-07" db="EMBL/GenBank/DDBJ databases">
        <title>Phylogenomic reconstructions and comparative analyses of Kickxellomycotina fungi.</title>
        <authorList>
            <person name="Reynolds N.K."/>
            <person name="Stajich J.E."/>
            <person name="Barry K."/>
            <person name="Grigoriev I.V."/>
            <person name="Crous P."/>
            <person name="Smith M.E."/>
        </authorList>
    </citation>
    <scope>NUCLEOTIDE SEQUENCE</scope>
    <source>
        <strain evidence="1">CBS 190363</strain>
    </source>
</reference>
<dbReference type="Proteomes" id="UP001139981">
    <property type="component" value="Unassembled WGS sequence"/>
</dbReference>
<evidence type="ECO:0000313" key="1">
    <source>
        <dbReference type="EMBL" id="KAJ2893284.1"/>
    </source>
</evidence>
<accession>A0ACC1M310</accession>
<sequence length="517" mass="58305">MESLVPRHSSMMMDSAFFMPYTNKNPQESASALNKHASDTSSHLLTDASPLHTRAYNTLRRMSLDQDPKCAGFLIGILRLSLLAPQYLDTAEAGADLLDKSFLVQAGHEACLGALTIIRMWLASKEEYRPSHLHFFGKGTDSPANIVADYLDCVYDLVDWLASDTRWDEKKLIMLYNALLVHRVVMRLYRQQIPYEQRLLFMARLQQAEILFLSAAPQHPSDVTKDDSLPNRALSMLTECVIAGWLYLGGPVTEVASRCKSLYSTQTAWTIHLNVWCNVLRALTIARGRHILKVDERVLVQESMFSGQRQRRGLSKVDEYLANLQRPTSHLESDNSCNSLETSMPFNITSKLLWDTMRMVLTKQQQLAQEEQRSKTACIQSVLGSEEGLATTRKNGQPAQKPRTAHVSVYALVALSGSKNLHQLSDCVSSDFLKEVFLQDTTPPRVLRNHAYLQQRPELNQTRIPTSASVGTVKKSRVNSNSREASRFNDMSAPRPKDSSASSNMWKKLTLPFRKKS</sequence>
<protein>
    <submittedName>
        <fullName evidence="1">Uncharacterized protein</fullName>
    </submittedName>
</protein>
<dbReference type="EMBL" id="JANBVB010000568">
    <property type="protein sequence ID" value="KAJ2893284.1"/>
    <property type="molecule type" value="Genomic_DNA"/>
</dbReference>
<organism evidence="1 2">
    <name type="scientific">Coemansia aciculifera</name>
    <dbReference type="NCBI Taxonomy" id="417176"/>
    <lineage>
        <taxon>Eukaryota</taxon>
        <taxon>Fungi</taxon>
        <taxon>Fungi incertae sedis</taxon>
        <taxon>Zoopagomycota</taxon>
        <taxon>Kickxellomycotina</taxon>
        <taxon>Kickxellomycetes</taxon>
        <taxon>Kickxellales</taxon>
        <taxon>Kickxellaceae</taxon>
        <taxon>Coemansia</taxon>
    </lineage>
</organism>
<gene>
    <name evidence="1" type="ORF">IWW38_002914</name>
</gene>
<keyword evidence="2" id="KW-1185">Reference proteome</keyword>
<name>A0ACC1M310_9FUNG</name>